<evidence type="ECO:0000313" key="3">
    <source>
        <dbReference type="Proteomes" id="UP001432180"/>
    </source>
</evidence>
<dbReference type="Proteomes" id="UP001432180">
    <property type="component" value="Chromosome"/>
</dbReference>
<evidence type="ECO:0000256" key="1">
    <source>
        <dbReference type="SAM" id="MobiDB-lite"/>
    </source>
</evidence>
<reference evidence="2 3" key="1">
    <citation type="journal article" date="2023" name="Microorganisms">
        <title>Thiorhodovibrio frisius and Trv. litoralis spp. nov., Two Novel Members from a Clade of Fastidious Purple Sulfur Bacteria That Exhibit Unique Red-Shifted Light-Harvesting Capabilities.</title>
        <authorList>
            <person name="Methner A."/>
            <person name="Kuzyk S.B."/>
            <person name="Petersen J."/>
            <person name="Bauer S."/>
            <person name="Brinkmann H."/>
            <person name="Sichau K."/>
            <person name="Wanner G."/>
            <person name="Wolf J."/>
            <person name="Neumann-Schaal M."/>
            <person name="Henke P."/>
            <person name="Tank M."/>
            <person name="Sproer C."/>
            <person name="Bunk B."/>
            <person name="Overmann J."/>
        </authorList>
    </citation>
    <scope>NUCLEOTIDE SEQUENCE [LARGE SCALE GENOMIC DNA]</scope>
    <source>
        <strain evidence="2 3">DSM 6702</strain>
    </source>
</reference>
<organism evidence="2 3">
    <name type="scientific">Thiorhodovibrio winogradskyi</name>
    <dbReference type="NCBI Taxonomy" id="77007"/>
    <lineage>
        <taxon>Bacteria</taxon>
        <taxon>Pseudomonadati</taxon>
        <taxon>Pseudomonadota</taxon>
        <taxon>Gammaproteobacteria</taxon>
        <taxon>Chromatiales</taxon>
        <taxon>Chromatiaceae</taxon>
        <taxon>Thiorhodovibrio</taxon>
    </lineage>
</organism>
<feature type="region of interest" description="Disordered" evidence="1">
    <location>
        <begin position="33"/>
        <end position="66"/>
    </location>
</feature>
<accession>A0ABZ0S5K2</accession>
<sequence>MIEAPIYLPLAPTGRPTGSERLGLGQVAVRPETARALNAPEEGSAKAPFSERQAAIDSNAAQQQPGNLLQAAQANRSFVELGARARVAASREFGGDSGDESDQSLNFSAVGRGDEEMAAASSAMRHCVEVAVRLALQSEEPHRQFNILV</sequence>
<keyword evidence="3" id="KW-1185">Reference proteome</keyword>
<evidence type="ECO:0000313" key="2">
    <source>
        <dbReference type="EMBL" id="WPL16262.1"/>
    </source>
</evidence>
<dbReference type="EMBL" id="CP121472">
    <property type="protein sequence ID" value="WPL16262.1"/>
    <property type="molecule type" value="Genomic_DNA"/>
</dbReference>
<protein>
    <submittedName>
        <fullName evidence="2">Uncharacterized protein</fullName>
    </submittedName>
</protein>
<name>A0ABZ0S5K2_9GAMM</name>
<dbReference type="RefSeq" id="WP_328986808.1">
    <property type="nucleotide sequence ID" value="NZ_CP121472.1"/>
</dbReference>
<proteinExistence type="predicted"/>
<gene>
    <name evidence="2" type="ORF">Thiowin_01215</name>
</gene>